<dbReference type="AlphaFoldDB" id="A0A812SLI0"/>
<accession>A0A812SLI0</accession>
<proteinExistence type="predicted"/>
<dbReference type="Proteomes" id="UP000649617">
    <property type="component" value="Unassembled WGS sequence"/>
</dbReference>
<name>A0A812SLI0_SYMPI</name>
<evidence type="ECO:0000313" key="1">
    <source>
        <dbReference type="EMBL" id="CAE7481254.1"/>
    </source>
</evidence>
<gene>
    <name evidence="1" type="ORF">SPIL2461_LOCUS12283</name>
</gene>
<evidence type="ECO:0000313" key="2">
    <source>
        <dbReference type="Proteomes" id="UP000649617"/>
    </source>
</evidence>
<comment type="caution">
    <text evidence="1">The sequence shown here is derived from an EMBL/GenBank/DDBJ whole genome shotgun (WGS) entry which is preliminary data.</text>
</comment>
<dbReference type="EMBL" id="CAJNIZ010025069">
    <property type="protein sequence ID" value="CAE7481254.1"/>
    <property type="molecule type" value="Genomic_DNA"/>
</dbReference>
<organism evidence="1 2">
    <name type="scientific">Symbiodinium pilosum</name>
    <name type="common">Dinoflagellate</name>
    <dbReference type="NCBI Taxonomy" id="2952"/>
    <lineage>
        <taxon>Eukaryota</taxon>
        <taxon>Sar</taxon>
        <taxon>Alveolata</taxon>
        <taxon>Dinophyceae</taxon>
        <taxon>Suessiales</taxon>
        <taxon>Symbiodiniaceae</taxon>
        <taxon>Symbiodinium</taxon>
    </lineage>
</organism>
<dbReference type="OrthoDB" id="432720at2759"/>
<keyword evidence="2" id="KW-1185">Reference proteome</keyword>
<reference evidence="1" key="1">
    <citation type="submission" date="2021-02" db="EMBL/GenBank/DDBJ databases">
        <authorList>
            <person name="Dougan E. K."/>
            <person name="Rhodes N."/>
            <person name="Thang M."/>
            <person name="Chan C."/>
        </authorList>
    </citation>
    <scope>NUCLEOTIDE SEQUENCE</scope>
</reference>
<sequence length="546" mass="58658">MGSENGASGVAAQTLSDVMKRRREVCAEFESQPVATTADATCAIKNGYSWNPACDISQKRHTTTDMQLQSLLSERRERCQVLESNPAPVVADALWNMTPGPLQVCQQPANQDTSDQAECACKDPEQVSHLSAVLAGSAELSPVDLQGATRPSPLPLSWSDALEVEVSGPVTGTSEQSVKASFATMRMLRLFETWRHEMTSAISRSLAGAFVAKHLAFLNFREDHIDAVILIFLRYHNPAVLPRLIGSTPADGRSFAFLDQVPGSMVLDLLLGRPCDPSTAPQDLSLALALLQICDEAVRSGSQMILFFVLLAALANPDMSSPSDTASALLLWSSAQQMLSATPRSMLAVLSGAEARDLALRLPIGAVAPDEVLHHVYERQAGEWRLVVVDLRDLSFPGLPVCLRLPDWENFEEFAESLPREPSIHLCLLADDPLEALKLCLYLSGPNGACRPHVSVADGGWQAVRDLAQALDLELLPETDACPGQDTMEPWDSTGSLAGTVVEVAEHVASITSVAASVALKGASWATGARATNHGREARASELLEV</sequence>
<protein>
    <submittedName>
        <fullName evidence="1">Uncharacterized protein</fullName>
    </submittedName>
</protein>